<proteinExistence type="predicted"/>
<keyword evidence="2" id="KW-1185">Reference proteome</keyword>
<dbReference type="Proteomes" id="UP000308886">
    <property type="component" value="Unassembled WGS sequence"/>
</dbReference>
<evidence type="ECO:0000313" key="1">
    <source>
        <dbReference type="EMBL" id="TGX83629.1"/>
    </source>
</evidence>
<dbReference type="EMBL" id="SRZC01000003">
    <property type="protein sequence ID" value="TGX83629.1"/>
    <property type="molecule type" value="Genomic_DNA"/>
</dbReference>
<accession>A0AC61QTB1</accession>
<keyword evidence="1" id="KW-0808">Transferase</keyword>
<keyword evidence="1" id="KW-0548">Nucleotidyltransferase</keyword>
<sequence>MMEYQVSARKYRPMSFASVVGQEALTTTLKNAIKSGKLAHAFLFCGPRGVGKTTCARIFAKTINCENPSADGEACGECESCKAFAEQRSYNIFELDAASNNSVENIKQLMEQTRIPPQVGRYKVFIIDEVHMLSTQAFNAFLKTLEEPPSYVIFILATTEKNKLLPTILSRCQIYDFDRMTVPNTVNHLKMVAEREGYTYEEEALEVIAEKADGGMRDALSIFDQAASFCQGDITLEKVVKDLNLLDIENYFQIVDLALQNKCAETMVLLNRMLSDGMDGGNIVSGLAEHIRNVMMSKDAQTIPLLETSKRYAQRYQEQAQKCSAMFLYKALQILTRCDLNYRQSSNKRLLVELTLIEVAQITQPADSSDGAPRLGRRLKSLFKNITPKQPKPAEQVAGAVTSSQNAEQTAQQGSGVTVSATNAGTAVSENKHHDMAKTATGMPKMKLGALGGTFSSLTKKDNVQAANVETKVIDNGKAKVFNNDELALQWMAMCNRMAQKREYIGLATSMRNLEPHITDFPNVEIVVTNSILLDQLKQIHTRIWATLAKELANSEINISYRLAENTELKKILTPPELFAKFKSQLPSFNFLVKELGLELM</sequence>
<protein>
    <submittedName>
        <fullName evidence="1">DNA polymerase III subunit gamma/tau</fullName>
        <ecNumber evidence="1">2.7.7.7</ecNumber>
    </submittedName>
</protein>
<name>A0AC61QTB1_9BACT</name>
<organism evidence="1 2">
    <name type="scientific">Palleniella muris</name>
    <dbReference type="NCBI Taxonomy" id="3038145"/>
    <lineage>
        <taxon>Bacteria</taxon>
        <taxon>Pseudomonadati</taxon>
        <taxon>Bacteroidota</taxon>
        <taxon>Bacteroidia</taxon>
        <taxon>Bacteroidales</taxon>
        <taxon>Prevotellaceae</taxon>
        <taxon>Palleniella</taxon>
    </lineage>
</organism>
<comment type="caution">
    <text evidence="1">The sequence shown here is derived from an EMBL/GenBank/DDBJ whole genome shotgun (WGS) entry which is preliminary data.</text>
</comment>
<dbReference type="EC" id="2.7.7.7" evidence="1"/>
<evidence type="ECO:0000313" key="2">
    <source>
        <dbReference type="Proteomes" id="UP000308886"/>
    </source>
</evidence>
<reference evidence="1" key="1">
    <citation type="submission" date="2019-04" db="EMBL/GenBank/DDBJ databases">
        <title>Microbes associate with the intestines of laboratory mice.</title>
        <authorList>
            <person name="Navarre W."/>
            <person name="Wong E."/>
            <person name="Huang K."/>
            <person name="Tropini C."/>
            <person name="Ng K."/>
            <person name="Yu B."/>
        </authorList>
    </citation>
    <scope>NUCLEOTIDE SEQUENCE</scope>
    <source>
        <strain evidence="1">NM73_A23</strain>
    </source>
</reference>
<gene>
    <name evidence="1" type="ORF">E5358_02985</name>
</gene>